<evidence type="ECO:0000256" key="3">
    <source>
        <dbReference type="ARBA" id="ARBA00023163"/>
    </source>
</evidence>
<dbReference type="Pfam" id="PF01638">
    <property type="entry name" value="HxlR"/>
    <property type="match status" value="1"/>
</dbReference>
<evidence type="ECO:0000256" key="1">
    <source>
        <dbReference type="ARBA" id="ARBA00023015"/>
    </source>
</evidence>
<evidence type="ECO:0000313" key="6">
    <source>
        <dbReference type="Proteomes" id="UP000050874"/>
    </source>
</evidence>
<keyword evidence="2" id="KW-0238">DNA-binding</keyword>
<evidence type="ECO:0000256" key="2">
    <source>
        <dbReference type="ARBA" id="ARBA00023125"/>
    </source>
</evidence>
<dbReference type="SUPFAM" id="SSF46785">
    <property type="entry name" value="Winged helix' DNA-binding domain"/>
    <property type="match status" value="1"/>
</dbReference>
<dbReference type="Gene3D" id="1.10.10.10">
    <property type="entry name" value="Winged helix-like DNA-binding domain superfamily/Winged helix DNA-binding domain"/>
    <property type="match status" value="1"/>
</dbReference>
<dbReference type="PROSITE" id="PS51118">
    <property type="entry name" value="HTH_HXLR"/>
    <property type="match status" value="1"/>
</dbReference>
<gene>
    <name evidence="5" type="ORF">ABR63_04485</name>
</gene>
<dbReference type="InterPro" id="IPR002577">
    <property type="entry name" value="HTH_HxlR"/>
</dbReference>
<accession>A0A0R2PIP3</accession>
<dbReference type="InterPro" id="IPR036388">
    <property type="entry name" value="WH-like_DNA-bd_sf"/>
</dbReference>
<protein>
    <submittedName>
        <fullName evidence="5">HxlR family transcriptional regulator</fullName>
    </submittedName>
</protein>
<dbReference type="PANTHER" id="PTHR33204">
    <property type="entry name" value="TRANSCRIPTIONAL REGULATOR, MARR FAMILY"/>
    <property type="match status" value="1"/>
</dbReference>
<name>A0A0R2PIP3_9GAMM</name>
<keyword evidence="1" id="KW-0805">Transcription regulation</keyword>
<dbReference type="Proteomes" id="UP000050874">
    <property type="component" value="Unassembled WGS sequence"/>
</dbReference>
<comment type="caution">
    <text evidence="5">The sequence shown here is derived from an EMBL/GenBank/DDBJ whole genome shotgun (WGS) entry which is preliminary data.</text>
</comment>
<dbReference type="GO" id="GO:0003677">
    <property type="term" value="F:DNA binding"/>
    <property type="evidence" value="ECO:0007669"/>
    <property type="project" value="UniProtKB-KW"/>
</dbReference>
<proteinExistence type="predicted"/>
<dbReference type="EMBL" id="LIAV01000383">
    <property type="protein sequence ID" value="KRO37806.1"/>
    <property type="molecule type" value="Genomic_DNA"/>
</dbReference>
<evidence type="ECO:0000259" key="4">
    <source>
        <dbReference type="PROSITE" id="PS51118"/>
    </source>
</evidence>
<evidence type="ECO:0000313" key="5">
    <source>
        <dbReference type="EMBL" id="KRO37806.1"/>
    </source>
</evidence>
<dbReference type="InterPro" id="IPR036390">
    <property type="entry name" value="WH_DNA-bd_sf"/>
</dbReference>
<organism evidence="5 6">
    <name type="scientific">SAR86 cluster bacterium BACL1 MAG-120920-bin57</name>
    <dbReference type="NCBI Taxonomy" id="1655571"/>
    <lineage>
        <taxon>Bacteria</taxon>
        <taxon>Pseudomonadati</taxon>
        <taxon>Pseudomonadota</taxon>
        <taxon>Gammaproteobacteria</taxon>
        <taxon>SAR86 cluster</taxon>
    </lineage>
</organism>
<dbReference type="AlphaFoldDB" id="A0A0R2PIP3"/>
<feature type="domain" description="HTH hxlR-type" evidence="4">
    <location>
        <begin position="6"/>
        <end position="104"/>
    </location>
</feature>
<sequence>MKEEYCPIHEVTKLIGGKWKMPLMYVIQSGPKRFGELRRTLSPITEQMLTKQLRELENHNLILRNDFKTIPPKVEYSLTNFGKSLSGIINQYQDFGKKNKKQIIELLTN</sequence>
<keyword evidence="3" id="KW-0804">Transcription</keyword>
<reference evidence="6" key="1">
    <citation type="submission" date="2015-10" db="EMBL/GenBank/DDBJ databases">
        <title>Metagenome-Assembled Genomes uncover a global brackish microbiome.</title>
        <authorList>
            <person name="Hugerth L.W."/>
            <person name="Larsson J."/>
            <person name="Alneberg J."/>
            <person name="Lindh M.V."/>
            <person name="Legrand C."/>
            <person name="Pinhassi J."/>
            <person name="Andersson A."/>
        </authorList>
    </citation>
    <scope>NUCLEOTIDE SEQUENCE [LARGE SCALE GENOMIC DNA]</scope>
</reference>